<reference evidence="1" key="1">
    <citation type="submission" date="2023-03" db="EMBL/GenBank/DDBJ databases">
        <title>Massive genome expansion in bonnet fungi (Mycena s.s.) driven by repeated elements and novel gene families across ecological guilds.</title>
        <authorList>
            <consortium name="Lawrence Berkeley National Laboratory"/>
            <person name="Harder C.B."/>
            <person name="Miyauchi S."/>
            <person name="Viragh M."/>
            <person name="Kuo A."/>
            <person name="Thoen E."/>
            <person name="Andreopoulos B."/>
            <person name="Lu D."/>
            <person name="Skrede I."/>
            <person name="Drula E."/>
            <person name="Henrissat B."/>
            <person name="Morin E."/>
            <person name="Kohler A."/>
            <person name="Barry K."/>
            <person name="LaButti K."/>
            <person name="Morin E."/>
            <person name="Salamov A."/>
            <person name="Lipzen A."/>
            <person name="Mereny Z."/>
            <person name="Hegedus B."/>
            <person name="Baldrian P."/>
            <person name="Stursova M."/>
            <person name="Weitz H."/>
            <person name="Taylor A."/>
            <person name="Grigoriev I.V."/>
            <person name="Nagy L.G."/>
            <person name="Martin F."/>
            <person name="Kauserud H."/>
        </authorList>
    </citation>
    <scope>NUCLEOTIDE SEQUENCE</scope>
    <source>
        <strain evidence="1">CBHHK188m</strain>
    </source>
</reference>
<gene>
    <name evidence="1" type="ORF">DFH07DRAFT_114922</name>
</gene>
<dbReference type="SUPFAM" id="SSF75011">
    <property type="entry name" value="3-carboxy-cis,cis-mucoante lactonizing enzyme"/>
    <property type="match status" value="1"/>
</dbReference>
<comment type="caution">
    <text evidence="1">The sequence shown here is derived from an EMBL/GenBank/DDBJ whole genome shotgun (WGS) entry which is preliminary data.</text>
</comment>
<protein>
    <submittedName>
        <fullName evidence="1">Uncharacterized protein</fullName>
    </submittedName>
</protein>
<evidence type="ECO:0000313" key="1">
    <source>
        <dbReference type="EMBL" id="KAJ7735108.1"/>
    </source>
</evidence>
<dbReference type="Proteomes" id="UP001215280">
    <property type="component" value="Unassembled WGS sequence"/>
</dbReference>
<keyword evidence="2" id="KW-1185">Reference proteome</keyword>
<accession>A0AAD7MVQ8</accession>
<evidence type="ECO:0000313" key="2">
    <source>
        <dbReference type="Proteomes" id="UP001215280"/>
    </source>
</evidence>
<sequence>MIDADEHLVEEAEVISSQSLSQPYASPDGNITATTYPGPALIYTRTKKPVDIINRARALLGPGNANWFFSSDSTKIATMNGDSLIAIYELGPTTDAVQEITTIYTCPSDLPISNMHGIIDSSGWLYSHTGRRMLWIPQTDRKIWALLASGRLILENNEGQLVVVDLEDYLKFPQVRRAWSDQNFTAKAHRGAAGLGIAVNRMNIIHEFARRETGAV</sequence>
<dbReference type="AlphaFoldDB" id="A0AAD7MVQ8"/>
<name>A0AAD7MVQ8_9AGAR</name>
<dbReference type="EMBL" id="JARJLG010000157">
    <property type="protein sequence ID" value="KAJ7735108.1"/>
    <property type="molecule type" value="Genomic_DNA"/>
</dbReference>
<organism evidence="1 2">
    <name type="scientific">Mycena maculata</name>
    <dbReference type="NCBI Taxonomy" id="230809"/>
    <lineage>
        <taxon>Eukaryota</taxon>
        <taxon>Fungi</taxon>
        <taxon>Dikarya</taxon>
        <taxon>Basidiomycota</taxon>
        <taxon>Agaricomycotina</taxon>
        <taxon>Agaricomycetes</taxon>
        <taxon>Agaricomycetidae</taxon>
        <taxon>Agaricales</taxon>
        <taxon>Marasmiineae</taxon>
        <taxon>Mycenaceae</taxon>
        <taxon>Mycena</taxon>
    </lineage>
</organism>
<proteinExistence type="predicted"/>